<comment type="caution">
    <text evidence="1">The sequence shown here is derived from an EMBL/GenBank/DDBJ whole genome shotgun (WGS) entry which is preliminary data.</text>
</comment>
<gene>
    <name evidence="1" type="ORF">NQ176_g3619</name>
</gene>
<protein>
    <submittedName>
        <fullName evidence="1">Uncharacterized protein</fullName>
    </submittedName>
</protein>
<accession>A0ACC1NIR4</accession>
<organism evidence="1 2">
    <name type="scientific">Zarea fungicola</name>
    <dbReference type="NCBI Taxonomy" id="93591"/>
    <lineage>
        <taxon>Eukaryota</taxon>
        <taxon>Fungi</taxon>
        <taxon>Dikarya</taxon>
        <taxon>Ascomycota</taxon>
        <taxon>Pezizomycotina</taxon>
        <taxon>Sordariomycetes</taxon>
        <taxon>Hypocreomycetidae</taxon>
        <taxon>Hypocreales</taxon>
        <taxon>Cordycipitaceae</taxon>
        <taxon>Zarea</taxon>
    </lineage>
</organism>
<reference evidence="1" key="1">
    <citation type="submission" date="2022-08" db="EMBL/GenBank/DDBJ databases">
        <title>Genome Sequence of Lecanicillium fungicola.</title>
        <authorList>
            <person name="Buettner E."/>
        </authorList>
    </citation>
    <scope>NUCLEOTIDE SEQUENCE</scope>
    <source>
        <strain evidence="1">Babe33</strain>
    </source>
</reference>
<keyword evidence="2" id="KW-1185">Reference proteome</keyword>
<proteinExistence type="predicted"/>
<dbReference type="EMBL" id="JANJQO010000342">
    <property type="protein sequence ID" value="KAJ2978797.1"/>
    <property type="molecule type" value="Genomic_DNA"/>
</dbReference>
<dbReference type="Proteomes" id="UP001143910">
    <property type="component" value="Unassembled WGS sequence"/>
</dbReference>
<evidence type="ECO:0000313" key="2">
    <source>
        <dbReference type="Proteomes" id="UP001143910"/>
    </source>
</evidence>
<name>A0ACC1NIR4_9HYPO</name>
<sequence length="162" mass="17166">MVSFSTIFSASAALVTVTAATPKCSGGNTACFSSYPGFGQNLTDTRHFSQAVRIGRYVQLAGQNGWDSSGNIPSNFTTQVENMYTNIDTALKVAGSRGLQDVISIRTFIVGTGADFLARAAEHSRVRELRMPGQLPTSTSVGITALVLAGTLIEVEAEAWIE</sequence>
<evidence type="ECO:0000313" key="1">
    <source>
        <dbReference type="EMBL" id="KAJ2978797.1"/>
    </source>
</evidence>